<evidence type="ECO:0000256" key="4">
    <source>
        <dbReference type="ARBA" id="ARBA00022729"/>
    </source>
</evidence>
<protein>
    <recommendedName>
        <fullName evidence="6">Putative aliphatic sulfonates-binding protein</fullName>
    </recommendedName>
</protein>
<dbReference type="EMBL" id="LXQE01000148">
    <property type="protein sequence ID" value="RCJ36538.1"/>
    <property type="molecule type" value="Genomic_DNA"/>
</dbReference>
<evidence type="ECO:0000259" key="7">
    <source>
        <dbReference type="SMART" id="SM00062"/>
    </source>
</evidence>
<dbReference type="Gene3D" id="3.40.190.10">
    <property type="entry name" value="Periplasmic binding protein-like II"/>
    <property type="match status" value="2"/>
</dbReference>
<dbReference type="InterPro" id="IPR001638">
    <property type="entry name" value="Solute-binding_3/MltF_N"/>
</dbReference>
<dbReference type="NCBIfam" id="TIGR01728">
    <property type="entry name" value="SsuA_fam"/>
    <property type="match status" value="1"/>
</dbReference>
<organism evidence="8 9">
    <name type="scientific">Nostoc punctiforme NIES-2108</name>
    <dbReference type="NCBI Taxonomy" id="1356359"/>
    <lineage>
        <taxon>Bacteria</taxon>
        <taxon>Bacillati</taxon>
        <taxon>Cyanobacteriota</taxon>
        <taxon>Cyanophyceae</taxon>
        <taxon>Nostocales</taxon>
        <taxon>Nostocaceae</taxon>
        <taxon>Nostoc</taxon>
    </lineage>
</organism>
<comment type="function">
    <text evidence="5">Part of a binding-protein-dependent transport system for aliphatic sulfonates. Putative binding protein.</text>
</comment>
<dbReference type="PANTHER" id="PTHR30024">
    <property type="entry name" value="ALIPHATIC SULFONATES-BINDING PROTEIN-RELATED"/>
    <property type="match status" value="1"/>
</dbReference>
<keyword evidence="4" id="KW-0732">Signal</keyword>
<reference evidence="8 9" key="1">
    <citation type="submission" date="2016-04" db="EMBL/GenBank/DDBJ databases">
        <authorList>
            <person name="Evans L.H."/>
            <person name="Alamgir A."/>
            <person name="Owens N."/>
            <person name="Weber N.D."/>
            <person name="Virtaneva K."/>
            <person name="Barbian K."/>
            <person name="Babar A."/>
            <person name="Rosenke K."/>
        </authorList>
    </citation>
    <scope>NUCLEOTIDE SEQUENCE [LARGE SCALE GENOMIC DNA]</scope>
    <source>
        <strain evidence="8">NIES-2108</strain>
    </source>
</reference>
<dbReference type="InterPro" id="IPR010067">
    <property type="entry name" value="ABC_SsuA_sub-bd"/>
</dbReference>
<dbReference type="InterPro" id="IPR015168">
    <property type="entry name" value="SsuA/THI5"/>
</dbReference>
<evidence type="ECO:0000256" key="1">
    <source>
        <dbReference type="ARBA" id="ARBA00004418"/>
    </source>
</evidence>
<dbReference type="PROSITE" id="PS51257">
    <property type="entry name" value="PROKAR_LIPOPROTEIN"/>
    <property type="match status" value="1"/>
</dbReference>
<proteinExistence type="inferred from homology"/>
<dbReference type="AlphaFoldDB" id="A0A367RJ02"/>
<accession>A0A367RJ02</accession>
<dbReference type="SUPFAM" id="SSF53850">
    <property type="entry name" value="Periplasmic binding protein-like II"/>
    <property type="match status" value="1"/>
</dbReference>
<evidence type="ECO:0000313" key="8">
    <source>
        <dbReference type="EMBL" id="RCJ36538.1"/>
    </source>
</evidence>
<dbReference type="PANTHER" id="PTHR30024:SF42">
    <property type="entry name" value="ALIPHATIC SULFONATES-BINDING PROTEIN-RELATED"/>
    <property type="match status" value="1"/>
</dbReference>
<dbReference type="SMART" id="SM00062">
    <property type="entry name" value="PBPb"/>
    <property type="match status" value="1"/>
</dbReference>
<dbReference type="GO" id="GO:0042597">
    <property type="term" value="C:periplasmic space"/>
    <property type="evidence" value="ECO:0007669"/>
    <property type="project" value="UniProtKB-SubCell"/>
</dbReference>
<sequence>MVAISRKCNFLILLVAGVFTLSTTLVSCKAPDTREKVAVAAPNGIKTKLLRIGYFTAADITKSRQVLEKRLNPLGIQVQWAQFTAGPQLLEAINVGSLDIGAVGETPPIFAQATGIPFVLLANTIPGTGEGSAIVVPEDSPIKTIADLKGKRIAFQRATASQYFVVKALQEGGLELKDVKHLNLIAPETRAALSRKSIDAAVLGDPHLAIFQRTEKVRILRNAKGLSTQGGYWIAARSFVKENPELIKIVLEEVYKLGKWSKANTREVAEIVGRDTKLDLPTLETIVKRRRFGIRPITDKVIAGQQEISDLFYKQKFITKKINVKDVTLTPEEYAAILPAEIKP</sequence>
<dbReference type="Pfam" id="PF09084">
    <property type="entry name" value="NMT1"/>
    <property type="match status" value="1"/>
</dbReference>
<evidence type="ECO:0000256" key="2">
    <source>
        <dbReference type="ARBA" id="ARBA00010742"/>
    </source>
</evidence>
<comment type="caution">
    <text evidence="8">The sequence shown here is derived from an EMBL/GenBank/DDBJ whole genome shotgun (WGS) entry which is preliminary data.</text>
</comment>
<evidence type="ECO:0000256" key="5">
    <source>
        <dbReference type="ARBA" id="ARBA00055538"/>
    </source>
</evidence>
<dbReference type="GO" id="GO:0016020">
    <property type="term" value="C:membrane"/>
    <property type="evidence" value="ECO:0007669"/>
    <property type="project" value="InterPro"/>
</dbReference>
<comment type="similarity">
    <text evidence="2">Belongs to the bacterial solute-binding protein SsuA/TauA family.</text>
</comment>
<gene>
    <name evidence="8" type="ORF">A6769_15505</name>
</gene>
<dbReference type="FunFam" id="3.40.190.10:FF:000050">
    <property type="entry name" value="Sulfonate ABC transporter substrate-binding protein"/>
    <property type="match status" value="1"/>
</dbReference>
<feature type="domain" description="Solute-binding protein family 3/N-terminal" evidence="7">
    <location>
        <begin position="49"/>
        <end position="271"/>
    </location>
</feature>
<evidence type="ECO:0000256" key="3">
    <source>
        <dbReference type="ARBA" id="ARBA00022448"/>
    </source>
</evidence>
<evidence type="ECO:0000313" key="9">
    <source>
        <dbReference type="Proteomes" id="UP000252085"/>
    </source>
</evidence>
<name>A0A367RJ02_NOSPU</name>
<dbReference type="GO" id="GO:0042626">
    <property type="term" value="F:ATPase-coupled transmembrane transporter activity"/>
    <property type="evidence" value="ECO:0007669"/>
    <property type="project" value="InterPro"/>
</dbReference>
<keyword evidence="3" id="KW-0813">Transport</keyword>
<dbReference type="Proteomes" id="UP000252085">
    <property type="component" value="Unassembled WGS sequence"/>
</dbReference>
<comment type="subcellular location">
    <subcellularLocation>
        <location evidence="1">Periplasm</location>
    </subcellularLocation>
</comment>
<evidence type="ECO:0000256" key="6">
    <source>
        <dbReference type="ARBA" id="ARBA00070228"/>
    </source>
</evidence>